<evidence type="ECO:0000313" key="2">
    <source>
        <dbReference type="Proteomes" id="UP000226357"/>
    </source>
</evidence>
<dbReference type="EMBL" id="NVBO01000276">
    <property type="protein sequence ID" value="PFR92614.1"/>
    <property type="molecule type" value="Genomic_DNA"/>
</dbReference>
<dbReference type="AlphaFoldDB" id="A0AA44Q7D0"/>
<dbReference type="Proteomes" id="UP000226357">
    <property type="component" value="Unassembled WGS sequence"/>
</dbReference>
<organism evidence="1 2">
    <name type="scientific">Bacillus cereus</name>
    <dbReference type="NCBI Taxonomy" id="1396"/>
    <lineage>
        <taxon>Bacteria</taxon>
        <taxon>Bacillati</taxon>
        <taxon>Bacillota</taxon>
        <taxon>Bacilli</taxon>
        <taxon>Bacillales</taxon>
        <taxon>Bacillaceae</taxon>
        <taxon>Bacillus</taxon>
        <taxon>Bacillus cereus group</taxon>
    </lineage>
</organism>
<proteinExistence type="predicted"/>
<sequence length="179" mass="19397">MHTNEGVWFHPTDLTQQAKGFVLGYINPPDYTTAIQPGAAWNSLGLITGKSVHFYPVSQSGTLWRGWIYTPDYLSAMCPPFPTLLALNGTCWNSRGGKLYFTQTGYNVSGTYDYKDAQGRTIKGRIVGGALWGNTLGGQWIDEGGGNGRILFTFQANSFTGSYGSGLAFGGNAWNGTRC</sequence>
<gene>
    <name evidence="1" type="ORF">COK38_22310</name>
</gene>
<dbReference type="RefSeq" id="WP_098523702.1">
    <property type="nucleotide sequence ID" value="NZ_NVBO01000276.1"/>
</dbReference>
<evidence type="ECO:0000313" key="1">
    <source>
        <dbReference type="EMBL" id="PFR92614.1"/>
    </source>
</evidence>
<protein>
    <submittedName>
        <fullName evidence="1">Uncharacterized protein</fullName>
    </submittedName>
</protein>
<accession>A0AA44Q7D0</accession>
<name>A0AA44Q7D0_BACCE</name>
<reference evidence="1 2" key="1">
    <citation type="submission" date="2017-09" db="EMBL/GenBank/DDBJ databases">
        <title>Large-scale bioinformatics analysis of Bacillus genomes uncovers conserved roles of natural products in bacterial physiology.</title>
        <authorList>
            <consortium name="Agbiome Team Llc"/>
            <person name="Bleich R.M."/>
            <person name="Grubbs K.J."/>
            <person name="Santa Maria K.C."/>
            <person name="Allen S.E."/>
            <person name="Farag S."/>
            <person name="Shank E.A."/>
            <person name="Bowers A."/>
        </authorList>
    </citation>
    <scope>NUCLEOTIDE SEQUENCE [LARGE SCALE GENOMIC DNA]</scope>
    <source>
        <strain evidence="1 2">AFS067272</strain>
    </source>
</reference>
<comment type="caution">
    <text evidence="1">The sequence shown here is derived from an EMBL/GenBank/DDBJ whole genome shotgun (WGS) entry which is preliminary data.</text>
</comment>